<evidence type="ECO:0000256" key="5">
    <source>
        <dbReference type="PROSITE-ProRule" id="PRU00176"/>
    </source>
</evidence>
<dbReference type="InterPro" id="IPR000504">
    <property type="entry name" value="RRM_dom"/>
</dbReference>
<dbReference type="InterPro" id="IPR012677">
    <property type="entry name" value="Nucleotide-bd_a/b_plait_sf"/>
</dbReference>
<feature type="domain" description="RRM" evidence="7">
    <location>
        <begin position="49"/>
        <end position="127"/>
    </location>
</feature>
<feature type="domain" description="RRM" evidence="7">
    <location>
        <begin position="351"/>
        <end position="452"/>
    </location>
</feature>
<dbReference type="STRING" id="645133.E3QCP9"/>
<dbReference type="OrthoDB" id="267048at2759"/>
<dbReference type="FunFam" id="3.30.70.330:FF:000406">
    <property type="entry name" value="Related to Nucleolar protein NOP4"/>
    <property type="match status" value="1"/>
</dbReference>
<evidence type="ECO:0000256" key="1">
    <source>
        <dbReference type="ARBA" id="ARBA00004123"/>
    </source>
</evidence>
<feature type="compositionally biased region" description="Acidic residues" evidence="6">
    <location>
        <begin position="300"/>
        <end position="328"/>
    </location>
</feature>
<sequence>MSSPGKPLKRSRAEEDEHDALVAAAVAENLAADSAAEPKAKKARTEANRSLFVRSLPATATSESLTDFFSEHFPVKHATVVLDKATKASRGYGFVTLTDAEDAMEAKKKLNNMMWEGRRIRVDVAEARHRDGKESAVGAAAAGQKQKRAQELEEARKPPKLIIRNLPWSIKTSEQLGALFRAYGVVKFADLPQNKGKLKGFGFVTLRGRKNAEKALEMNGKVIDGRPVAVDWAVDKSEWDQVNGTKEVPEDDEKPKSKKQKAATAKEEVETAKNDKAGEEPEGADADLENFMKNHMMNLEDEEDSDKDESENEDEDEDLDLSEDDEEGAASNARDDKKPVTKTQTSTDNKSTLFIRNLPFTVTDDQLKEHFVKFGPVRYARVVMDRATERPAGTGFVCFVNEEDAKACIKGAPRSQPSALLTKHSVLQDETADKDGRYTLDGRLLQVAQAVSKDDAERLAADGSAKRREKDKRRLFLLNEGQIDTRSALYHKLTPNEIKMREDSAKQRKKLVQSNPTLHISLTRLAVRNIPRNIGSKELKELARKACVEFAKDVKEGKRQPLSKEEKVRDAKEAKDAERERKLKRKGIVRQAKIEFESREGTKVPEASGGKSRGYGFIEYSSHRWALMGLRFLNGYQLENELGKKQRLIVEFAIENASVVARRKANEKNLDHNRQNAQNAKDGQNAKKGGADGKELPKMASLKDRKKDKKKGKKGNLNKGNKEEPELKSEKADKADSKKPKGKVDREDVKPLLIARKRLMRKKKASSRG</sequence>
<feature type="region of interest" description="Disordered" evidence="6">
    <location>
        <begin position="559"/>
        <end position="584"/>
    </location>
</feature>
<evidence type="ECO:0000256" key="3">
    <source>
        <dbReference type="ARBA" id="ARBA00022884"/>
    </source>
</evidence>
<proteinExistence type="predicted"/>
<dbReference type="Proteomes" id="UP000008782">
    <property type="component" value="Unassembled WGS sequence"/>
</dbReference>
<dbReference type="HOGENOM" id="CLU_011608_3_0_1"/>
<evidence type="ECO:0000256" key="4">
    <source>
        <dbReference type="ARBA" id="ARBA00023242"/>
    </source>
</evidence>
<feature type="compositionally biased region" description="Low complexity" evidence="6">
    <location>
        <begin position="135"/>
        <end position="144"/>
    </location>
</feature>
<feature type="compositionally biased region" description="Basic residues" evidence="6">
    <location>
        <begin position="706"/>
        <end position="716"/>
    </location>
</feature>
<comment type="subcellular location">
    <subcellularLocation>
        <location evidence="1">Nucleus</location>
    </subcellularLocation>
</comment>
<dbReference type="SMART" id="SM00360">
    <property type="entry name" value="RRM"/>
    <property type="match status" value="4"/>
</dbReference>
<dbReference type="GO" id="GO:0005730">
    <property type="term" value="C:nucleolus"/>
    <property type="evidence" value="ECO:0007669"/>
    <property type="project" value="TreeGrafter"/>
</dbReference>
<dbReference type="AlphaFoldDB" id="E3QCP9"/>
<dbReference type="PANTHER" id="PTHR48039:SF5">
    <property type="entry name" value="RNA-BINDING PROTEIN 28"/>
    <property type="match status" value="1"/>
</dbReference>
<organism evidence="9">
    <name type="scientific">Colletotrichum graminicola (strain M1.001 / M2 / FGSC 10212)</name>
    <name type="common">Maize anthracnose fungus</name>
    <name type="synonym">Glomerella graminicola</name>
    <dbReference type="NCBI Taxonomy" id="645133"/>
    <lineage>
        <taxon>Eukaryota</taxon>
        <taxon>Fungi</taxon>
        <taxon>Dikarya</taxon>
        <taxon>Ascomycota</taxon>
        <taxon>Pezizomycotina</taxon>
        <taxon>Sordariomycetes</taxon>
        <taxon>Hypocreomycetidae</taxon>
        <taxon>Glomerellales</taxon>
        <taxon>Glomerellaceae</taxon>
        <taxon>Colletotrichum</taxon>
        <taxon>Colletotrichum graminicola species complex</taxon>
    </lineage>
</organism>
<evidence type="ECO:0000259" key="7">
    <source>
        <dbReference type="PROSITE" id="PS50102"/>
    </source>
</evidence>
<dbReference type="VEuPathDB" id="FungiDB:GLRG_03781"/>
<reference evidence="9" key="1">
    <citation type="journal article" date="2012" name="Nat. Genet.">
        <title>Lifestyle transitions in plant pathogenic Colletotrichum fungi deciphered by genome and transcriptome analyses.</title>
        <authorList>
            <person name="O'Connell R.J."/>
            <person name="Thon M.R."/>
            <person name="Hacquard S."/>
            <person name="Amyotte S.G."/>
            <person name="Kleemann J."/>
            <person name="Torres M.F."/>
            <person name="Damm U."/>
            <person name="Buiate E.A."/>
            <person name="Epstein L."/>
            <person name="Alkan N."/>
            <person name="Altmueller J."/>
            <person name="Alvarado-Balderrama L."/>
            <person name="Bauser C.A."/>
            <person name="Becker C."/>
            <person name="Birren B.W."/>
            <person name="Chen Z."/>
            <person name="Choi J."/>
            <person name="Crouch J.A."/>
            <person name="Duvick J.P."/>
            <person name="Farman M.A."/>
            <person name="Gan P."/>
            <person name="Heiman D."/>
            <person name="Henrissat B."/>
            <person name="Howard R.J."/>
            <person name="Kabbage M."/>
            <person name="Koch C."/>
            <person name="Kracher B."/>
            <person name="Kubo Y."/>
            <person name="Law A.D."/>
            <person name="Lebrun M.-H."/>
            <person name="Lee Y.-H."/>
            <person name="Miyara I."/>
            <person name="Moore N."/>
            <person name="Neumann U."/>
            <person name="Nordstroem K."/>
            <person name="Panaccione D.G."/>
            <person name="Panstruga R."/>
            <person name="Place M."/>
            <person name="Proctor R.H."/>
            <person name="Prusky D."/>
            <person name="Rech G."/>
            <person name="Reinhardt R."/>
            <person name="Rollins J.A."/>
            <person name="Rounsley S."/>
            <person name="Schardl C.L."/>
            <person name="Schwartz D.C."/>
            <person name="Shenoy N."/>
            <person name="Shirasu K."/>
            <person name="Sikhakolli U.R."/>
            <person name="Stueber K."/>
            <person name="Sukno S.A."/>
            <person name="Sweigard J.A."/>
            <person name="Takano Y."/>
            <person name="Takahara H."/>
            <person name="Trail F."/>
            <person name="van der Does H.C."/>
            <person name="Voll L.M."/>
            <person name="Will I."/>
            <person name="Young S."/>
            <person name="Zeng Q."/>
            <person name="Zhang J."/>
            <person name="Zhou S."/>
            <person name="Dickman M.B."/>
            <person name="Schulze-Lefert P."/>
            <person name="Ver Loren van Themaat E."/>
            <person name="Ma L.-J."/>
            <person name="Vaillancourt L.J."/>
        </authorList>
    </citation>
    <scope>NUCLEOTIDE SEQUENCE [LARGE SCALE GENOMIC DNA]</scope>
    <source>
        <strain evidence="9">M1.001 / M2 / FGSC 10212</strain>
    </source>
</reference>
<dbReference type="GO" id="GO:0003729">
    <property type="term" value="F:mRNA binding"/>
    <property type="evidence" value="ECO:0007669"/>
    <property type="project" value="TreeGrafter"/>
</dbReference>
<dbReference type="Gene3D" id="3.30.70.330">
    <property type="match status" value="4"/>
</dbReference>
<feature type="region of interest" description="Disordered" evidence="6">
    <location>
        <begin position="300"/>
        <end position="348"/>
    </location>
</feature>
<accession>E3QCP9</accession>
<feature type="compositionally biased region" description="Basic and acidic residues" evidence="6">
    <location>
        <begin position="689"/>
        <end position="705"/>
    </location>
</feature>
<dbReference type="PROSITE" id="PS50102">
    <property type="entry name" value="RRM"/>
    <property type="match status" value="4"/>
</dbReference>
<feature type="compositionally biased region" description="Basic and acidic residues" evidence="6">
    <location>
        <begin position="559"/>
        <end position="581"/>
    </location>
</feature>
<keyword evidence="9" id="KW-1185">Reference proteome</keyword>
<dbReference type="RefSeq" id="XP_008092657.1">
    <property type="nucleotide sequence ID" value="XM_008094466.1"/>
</dbReference>
<feature type="compositionally biased region" description="Basic and acidic residues" evidence="6">
    <location>
        <begin position="264"/>
        <end position="279"/>
    </location>
</feature>
<dbReference type="eggNOG" id="KOG0127">
    <property type="taxonomic scope" value="Eukaryota"/>
</dbReference>
<dbReference type="InterPro" id="IPR051945">
    <property type="entry name" value="RRM_MRD1_RNA_proc_ribogen"/>
</dbReference>
<keyword evidence="3 5" id="KW-0694">RNA-binding</keyword>
<dbReference type="GeneID" id="24409146"/>
<protein>
    <submittedName>
        <fullName evidence="8">RNA recognition domain-containing protein</fullName>
    </submittedName>
</protein>
<dbReference type="SUPFAM" id="SSF54928">
    <property type="entry name" value="RNA-binding domain, RBD"/>
    <property type="match status" value="3"/>
</dbReference>
<dbReference type="InterPro" id="IPR034808">
    <property type="entry name" value="Nop4p_RRM3"/>
</dbReference>
<keyword evidence="2" id="KW-0677">Repeat</keyword>
<feature type="region of interest" description="Disordered" evidence="6">
    <location>
        <begin position="240"/>
        <end position="285"/>
    </location>
</feature>
<dbReference type="CDD" id="cd12676">
    <property type="entry name" value="RRM3_Nop4p"/>
    <property type="match status" value="1"/>
</dbReference>
<feature type="region of interest" description="Disordered" evidence="6">
    <location>
        <begin position="133"/>
        <end position="153"/>
    </location>
</feature>
<dbReference type="EMBL" id="GG697341">
    <property type="protein sequence ID" value="EFQ28637.1"/>
    <property type="molecule type" value="Genomic_DNA"/>
</dbReference>
<dbReference type="InterPro" id="IPR035979">
    <property type="entry name" value="RBD_domain_sf"/>
</dbReference>
<feature type="compositionally biased region" description="Basic residues" evidence="6">
    <location>
        <begin position="755"/>
        <end position="769"/>
    </location>
</feature>
<keyword evidence="4" id="KW-0539">Nucleus</keyword>
<dbReference type="PANTHER" id="PTHR48039">
    <property type="entry name" value="RNA-BINDING MOTIF PROTEIN 14B"/>
    <property type="match status" value="1"/>
</dbReference>
<feature type="compositionally biased region" description="Basic and acidic residues" evidence="6">
    <location>
        <begin position="720"/>
        <end position="750"/>
    </location>
</feature>
<name>E3QCP9_COLGM</name>
<feature type="domain" description="RRM" evidence="7">
    <location>
        <begin position="159"/>
        <end position="235"/>
    </location>
</feature>
<evidence type="ECO:0000313" key="9">
    <source>
        <dbReference type="Proteomes" id="UP000008782"/>
    </source>
</evidence>
<feature type="domain" description="RRM" evidence="7">
    <location>
        <begin position="523"/>
        <end position="655"/>
    </location>
</feature>
<evidence type="ECO:0000313" key="8">
    <source>
        <dbReference type="EMBL" id="EFQ28637.1"/>
    </source>
</evidence>
<gene>
    <name evidence="8" type="ORF">GLRG_03781</name>
</gene>
<evidence type="ECO:0000256" key="2">
    <source>
        <dbReference type="ARBA" id="ARBA00022737"/>
    </source>
</evidence>
<evidence type="ECO:0000256" key="6">
    <source>
        <dbReference type="SAM" id="MobiDB-lite"/>
    </source>
</evidence>
<feature type="region of interest" description="Disordered" evidence="6">
    <location>
        <begin position="666"/>
        <end position="769"/>
    </location>
</feature>
<dbReference type="Pfam" id="PF00076">
    <property type="entry name" value="RRM_1"/>
    <property type="match status" value="3"/>
</dbReference>